<dbReference type="SUPFAM" id="SSF51126">
    <property type="entry name" value="Pectin lyase-like"/>
    <property type="match status" value="1"/>
</dbReference>
<dbReference type="EMBL" id="UYWY01025650">
    <property type="protein sequence ID" value="VDM49860.1"/>
    <property type="molecule type" value="Genomic_DNA"/>
</dbReference>
<accession>A0A183VCR9</accession>
<name>A0A183VCR9_TOXCA</name>
<dbReference type="WBParaSite" id="TCNE_0001854301-mRNA-1">
    <property type="protein sequence ID" value="TCNE_0001854301-mRNA-1"/>
    <property type="gene ID" value="TCNE_0001854301"/>
</dbReference>
<gene>
    <name evidence="2" type="ORF">TCNE_LOCUS18539</name>
</gene>
<evidence type="ECO:0000313" key="4">
    <source>
        <dbReference type="WBParaSite" id="TCNE_0001854301-mRNA-1"/>
    </source>
</evidence>
<feature type="domain" description="Right handed beta helix" evidence="1">
    <location>
        <begin position="102"/>
        <end position="261"/>
    </location>
</feature>
<dbReference type="Gene3D" id="2.160.20.10">
    <property type="entry name" value="Single-stranded right-handed beta-helix, Pectin lyase-like"/>
    <property type="match status" value="1"/>
</dbReference>
<dbReference type="Pfam" id="PF13229">
    <property type="entry name" value="Beta_helix"/>
    <property type="match status" value="1"/>
</dbReference>
<dbReference type="InterPro" id="IPR012334">
    <property type="entry name" value="Pectin_lyas_fold"/>
</dbReference>
<organism evidence="3 4">
    <name type="scientific">Toxocara canis</name>
    <name type="common">Canine roundworm</name>
    <dbReference type="NCBI Taxonomy" id="6265"/>
    <lineage>
        <taxon>Eukaryota</taxon>
        <taxon>Metazoa</taxon>
        <taxon>Ecdysozoa</taxon>
        <taxon>Nematoda</taxon>
        <taxon>Chromadorea</taxon>
        <taxon>Rhabditida</taxon>
        <taxon>Spirurina</taxon>
        <taxon>Ascaridomorpha</taxon>
        <taxon>Ascaridoidea</taxon>
        <taxon>Toxocaridae</taxon>
        <taxon>Toxocara</taxon>
    </lineage>
</organism>
<reference evidence="4" key="1">
    <citation type="submission" date="2016-06" db="UniProtKB">
        <authorList>
            <consortium name="WormBaseParasite"/>
        </authorList>
    </citation>
    <scope>IDENTIFICATION</scope>
</reference>
<evidence type="ECO:0000313" key="2">
    <source>
        <dbReference type="EMBL" id="VDM49860.1"/>
    </source>
</evidence>
<dbReference type="Proteomes" id="UP000050794">
    <property type="component" value="Unassembled WGS sequence"/>
</dbReference>
<sequence>MGATMSASAEQSKLSYVNVSGSEEGILIEGPPFPLMDHVVSDANSRGITLRVRDSKDKFIYRARKLTIINNKQNGFTLYSEKRRQGTILLEGLVSASNLLNGMILNGCMDVKIMSGQFFSNNNDGVLIDLESGSSFEISNSLISANGNVGLGIRPANRTRIKITRTNFTAHYNGAAILATTQTRLDLLLDECHFWSNNDGAVKLNEISQSDLRILRGNFTRNRGTTFSLTRLTSGSNVQITNNRFSYNQLLKTTISSSVLEVGTLEDDKRNRLLIKDNTFLRNTMETIVRIGNADMRMAAIPSMSRVTFSSNILLANLAVDVAFLSVSNANVTLNRFENVQAQCELRTGMRFGNALISAANNFWGTNKEIEVSERICDSRWDESLMPAIITPILLNAPPSSTDELFQVAPTNFALSSLSQMLISMNETFYVEEGETSVFGEGTMLLFEPERGIVISGTLHLSGTENNPIVIRSAGGGPWSGIVVKPS</sequence>
<reference evidence="2 3" key="2">
    <citation type="submission" date="2018-11" db="EMBL/GenBank/DDBJ databases">
        <authorList>
            <consortium name="Pathogen Informatics"/>
        </authorList>
    </citation>
    <scope>NUCLEOTIDE SEQUENCE [LARGE SCALE GENOMIC DNA]</scope>
</reference>
<dbReference type="InterPro" id="IPR011050">
    <property type="entry name" value="Pectin_lyase_fold/virulence"/>
</dbReference>
<evidence type="ECO:0000313" key="3">
    <source>
        <dbReference type="Proteomes" id="UP000050794"/>
    </source>
</evidence>
<dbReference type="AlphaFoldDB" id="A0A183VCR9"/>
<keyword evidence="3" id="KW-1185">Reference proteome</keyword>
<dbReference type="InterPro" id="IPR039448">
    <property type="entry name" value="Beta_helix"/>
</dbReference>
<proteinExistence type="predicted"/>
<evidence type="ECO:0000259" key="1">
    <source>
        <dbReference type="Pfam" id="PF13229"/>
    </source>
</evidence>
<protein>
    <submittedName>
        <fullName evidence="4">Beta_helix domain-containing protein</fullName>
    </submittedName>
</protein>